<evidence type="ECO:0000313" key="9">
    <source>
        <dbReference type="EMBL" id="KAK7478758.1"/>
    </source>
</evidence>
<feature type="chain" id="PRO_5044865811" description="Sulfatase N-terminal domain-containing protein" evidence="7">
    <location>
        <begin position="21"/>
        <end position="500"/>
    </location>
</feature>
<evidence type="ECO:0000256" key="5">
    <source>
        <dbReference type="ARBA" id="ARBA00022837"/>
    </source>
</evidence>
<dbReference type="PROSITE" id="PS00149">
    <property type="entry name" value="SULFATASE_2"/>
    <property type="match status" value="1"/>
</dbReference>
<protein>
    <recommendedName>
        <fullName evidence="8">Sulfatase N-terminal domain-containing protein</fullName>
    </recommendedName>
</protein>
<dbReference type="CDD" id="cd16029">
    <property type="entry name" value="4-S"/>
    <property type="match status" value="1"/>
</dbReference>
<dbReference type="GO" id="GO:0008484">
    <property type="term" value="F:sulfuric ester hydrolase activity"/>
    <property type="evidence" value="ECO:0007669"/>
    <property type="project" value="UniProtKB-ARBA"/>
</dbReference>
<feature type="domain" description="Sulfatase N-terminal" evidence="8">
    <location>
        <begin position="24"/>
        <end position="347"/>
    </location>
</feature>
<dbReference type="Gene3D" id="3.40.720.10">
    <property type="entry name" value="Alkaline Phosphatase, subunit A"/>
    <property type="match status" value="1"/>
</dbReference>
<evidence type="ECO:0000256" key="2">
    <source>
        <dbReference type="ARBA" id="ARBA00008779"/>
    </source>
</evidence>
<dbReference type="AlphaFoldDB" id="A0ABD0JV28"/>
<accession>A0ABD0JV28</accession>
<name>A0ABD0JV28_9CAEN</name>
<evidence type="ECO:0000256" key="6">
    <source>
        <dbReference type="ARBA" id="ARBA00023180"/>
    </source>
</evidence>
<keyword evidence="7" id="KW-0732">Signal</keyword>
<dbReference type="GO" id="GO:0046872">
    <property type="term" value="F:metal ion binding"/>
    <property type="evidence" value="ECO:0007669"/>
    <property type="project" value="UniProtKB-KW"/>
</dbReference>
<dbReference type="InterPro" id="IPR000917">
    <property type="entry name" value="Sulfatase_N"/>
</dbReference>
<gene>
    <name evidence="9" type="ORF">BaRGS_00029969</name>
</gene>
<evidence type="ECO:0000313" key="10">
    <source>
        <dbReference type="Proteomes" id="UP001519460"/>
    </source>
</evidence>
<sequence length="500" mass="56063">MMNLQLFLLILGQCIVLARGYDQPNIVFVLADDYGFNDIGYHGSEIYTPNLDRIADGGVKLENYYVQPICTPTRSQIMSGRYQIHTGLQHDIIWPWQAHGLPLDSPTLADKLREAGYATHAVGKWHLGFYKEDYVPTHRGFDSFYGYLTGGEDYFTHWLCSSPGSTEKDYVSIAGYCGYDLRDNDTPVKTESGNYSTHLFTDRAISLIKSHDKSKPMFLYLAYQAVHAPMEVPESYVTNYDHIHSKLRRTYAGMVSCMDEGVGNLTKALQDAGMWDNTVFIFSTDNGGQIFSGANNWPLRGWKLSLWEGGLRGVGFVHSPLLQKPGSVNHELIHVSDWFPTLIRVAGGSLNGTKPLDGVDHSGAASQRKEILHNIDPLYKPKGDSLYPDIFDTRTRAAIRVGEYKLITGDPSNGSWIPPPSSNLYVPKTNHDAPTKNVWLFNLQSDPYEEVDLADERPDIVKQLLQRLAYYNSTAVPAVYPSADPQCDPKLHGGFWGPWQ</sequence>
<organism evidence="9 10">
    <name type="scientific">Batillaria attramentaria</name>
    <dbReference type="NCBI Taxonomy" id="370345"/>
    <lineage>
        <taxon>Eukaryota</taxon>
        <taxon>Metazoa</taxon>
        <taxon>Spiralia</taxon>
        <taxon>Lophotrochozoa</taxon>
        <taxon>Mollusca</taxon>
        <taxon>Gastropoda</taxon>
        <taxon>Caenogastropoda</taxon>
        <taxon>Sorbeoconcha</taxon>
        <taxon>Cerithioidea</taxon>
        <taxon>Batillariidae</taxon>
        <taxon>Batillaria</taxon>
    </lineage>
</organism>
<dbReference type="EMBL" id="JACVVK020000317">
    <property type="protein sequence ID" value="KAK7478758.1"/>
    <property type="molecule type" value="Genomic_DNA"/>
</dbReference>
<comment type="cofactor">
    <cofactor evidence="1">
        <name>Ca(2+)</name>
        <dbReference type="ChEBI" id="CHEBI:29108"/>
    </cofactor>
</comment>
<keyword evidence="4" id="KW-0378">Hydrolase</keyword>
<dbReference type="SUPFAM" id="SSF53649">
    <property type="entry name" value="Alkaline phosphatase-like"/>
    <property type="match status" value="1"/>
</dbReference>
<evidence type="ECO:0000259" key="8">
    <source>
        <dbReference type="Pfam" id="PF00884"/>
    </source>
</evidence>
<dbReference type="InterPro" id="IPR047115">
    <property type="entry name" value="ARSB"/>
</dbReference>
<keyword evidence="5" id="KW-0106">Calcium</keyword>
<keyword evidence="3" id="KW-0479">Metal-binding</keyword>
<dbReference type="Proteomes" id="UP001519460">
    <property type="component" value="Unassembled WGS sequence"/>
</dbReference>
<keyword evidence="10" id="KW-1185">Reference proteome</keyword>
<dbReference type="InterPro" id="IPR024607">
    <property type="entry name" value="Sulfatase_CS"/>
</dbReference>
<evidence type="ECO:0000256" key="1">
    <source>
        <dbReference type="ARBA" id="ARBA00001913"/>
    </source>
</evidence>
<comment type="similarity">
    <text evidence="2">Belongs to the sulfatase family.</text>
</comment>
<dbReference type="Gene3D" id="3.30.1120.10">
    <property type="match status" value="1"/>
</dbReference>
<feature type="signal peptide" evidence="7">
    <location>
        <begin position="1"/>
        <end position="20"/>
    </location>
</feature>
<reference evidence="9 10" key="1">
    <citation type="journal article" date="2023" name="Sci. Data">
        <title>Genome assembly of the Korean intertidal mud-creeper Batillaria attramentaria.</title>
        <authorList>
            <person name="Patra A.K."/>
            <person name="Ho P.T."/>
            <person name="Jun S."/>
            <person name="Lee S.J."/>
            <person name="Kim Y."/>
            <person name="Won Y.J."/>
        </authorList>
    </citation>
    <scope>NUCLEOTIDE SEQUENCE [LARGE SCALE GENOMIC DNA]</scope>
    <source>
        <strain evidence="9">Wonlab-2016</strain>
    </source>
</reference>
<comment type="caution">
    <text evidence="9">The sequence shown here is derived from an EMBL/GenBank/DDBJ whole genome shotgun (WGS) entry which is preliminary data.</text>
</comment>
<dbReference type="FunFam" id="3.40.720.10:FF:000007">
    <property type="entry name" value="Arylsulfatase family, member J"/>
    <property type="match status" value="1"/>
</dbReference>
<evidence type="ECO:0000256" key="4">
    <source>
        <dbReference type="ARBA" id="ARBA00022801"/>
    </source>
</evidence>
<dbReference type="PANTHER" id="PTHR10342:SF274">
    <property type="entry name" value="ARYLSULFATASE B"/>
    <property type="match status" value="1"/>
</dbReference>
<dbReference type="Pfam" id="PF00884">
    <property type="entry name" value="Sulfatase"/>
    <property type="match status" value="1"/>
</dbReference>
<dbReference type="InterPro" id="IPR017850">
    <property type="entry name" value="Alkaline_phosphatase_core_sf"/>
</dbReference>
<evidence type="ECO:0000256" key="7">
    <source>
        <dbReference type="SAM" id="SignalP"/>
    </source>
</evidence>
<evidence type="ECO:0000256" key="3">
    <source>
        <dbReference type="ARBA" id="ARBA00022723"/>
    </source>
</evidence>
<proteinExistence type="inferred from homology"/>
<dbReference type="PANTHER" id="PTHR10342">
    <property type="entry name" value="ARYLSULFATASE"/>
    <property type="match status" value="1"/>
</dbReference>
<keyword evidence="6" id="KW-0325">Glycoprotein</keyword>